<dbReference type="EMBL" id="SLWO01000005">
    <property type="protein sequence ID" value="TCO23889.1"/>
    <property type="molecule type" value="Genomic_DNA"/>
</dbReference>
<dbReference type="PANTHER" id="PTHR40074">
    <property type="entry name" value="O-ACETYLTRANSFERASE WECH"/>
    <property type="match status" value="1"/>
</dbReference>
<dbReference type="AlphaFoldDB" id="A0A4R2H9V9"/>
<keyword evidence="5 7" id="KW-1133">Transmembrane helix</keyword>
<evidence type="ECO:0000313" key="9">
    <source>
        <dbReference type="EMBL" id="TCO23889.1"/>
    </source>
</evidence>
<evidence type="ECO:0000256" key="5">
    <source>
        <dbReference type="ARBA" id="ARBA00022989"/>
    </source>
</evidence>
<evidence type="ECO:0000259" key="8">
    <source>
        <dbReference type="Pfam" id="PF01757"/>
    </source>
</evidence>
<feature type="transmembrane region" description="Helical" evidence="7">
    <location>
        <begin position="138"/>
        <end position="163"/>
    </location>
</feature>
<dbReference type="RefSeq" id="WP_132533968.1">
    <property type="nucleotide sequence ID" value="NZ_BMJO01000005.1"/>
</dbReference>
<dbReference type="Pfam" id="PF01757">
    <property type="entry name" value="Acyl_transf_3"/>
    <property type="match status" value="1"/>
</dbReference>
<comment type="caution">
    <text evidence="9">The sequence shown here is derived from an EMBL/GenBank/DDBJ whole genome shotgun (WGS) entry which is preliminary data.</text>
</comment>
<comment type="similarity">
    <text evidence="2">Belongs to the acyltransferase 3 family.</text>
</comment>
<dbReference type="Proteomes" id="UP000295684">
    <property type="component" value="Unassembled WGS sequence"/>
</dbReference>
<name>A0A4R2H9V9_9SPHI</name>
<proteinExistence type="inferred from homology"/>
<feature type="transmembrane region" description="Helical" evidence="7">
    <location>
        <begin position="170"/>
        <end position="188"/>
    </location>
</feature>
<evidence type="ECO:0000256" key="7">
    <source>
        <dbReference type="SAM" id="Phobius"/>
    </source>
</evidence>
<keyword evidence="4 7" id="KW-0812">Transmembrane</keyword>
<evidence type="ECO:0000313" key="10">
    <source>
        <dbReference type="Proteomes" id="UP000295684"/>
    </source>
</evidence>
<dbReference type="PANTHER" id="PTHR40074:SF2">
    <property type="entry name" value="O-ACETYLTRANSFERASE WECH"/>
    <property type="match status" value="1"/>
</dbReference>
<keyword evidence="9" id="KW-0808">Transferase</keyword>
<protein>
    <submittedName>
        <fullName evidence="9">Acyltransferase-like protein</fullName>
    </submittedName>
</protein>
<dbReference type="GO" id="GO:0005886">
    <property type="term" value="C:plasma membrane"/>
    <property type="evidence" value="ECO:0007669"/>
    <property type="project" value="UniProtKB-SubCell"/>
</dbReference>
<feature type="domain" description="Acyltransferase 3" evidence="8">
    <location>
        <begin position="18"/>
        <end position="348"/>
    </location>
</feature>
<organism evidence="9 10">
    <name type="scientific">Pedobacter psychrotolerans</name>
    <dbReference type="NCBI Taxonomy" id="1843235"/>
    <lineage>
        <taxon>Bacteria</taxon>
        <taxon>Pseudomonadati</taxon>
        <taxon>Bacteroidota</taxon>
        <taxon>Sphingobacteriia</taxon>
        <taxon>Sphingobacteriales</taxon>
        <taxon>Sphingobacteriaceae</taxon>
        <taxon>Pedobacter</taxon>
    </lineage>
</organism>
<feature type="transmembrane region" description="Helical" evidence="7">
    <location>
        <begin position="98"/>
        <end position="118"/>
    </location>
</feature>
<evidence type="ECO:0000256" key="3">
    <source>
        <dbReference type="ARBA" id="ARBA00022475"/>
    </source>
</evidence>
<feature type="transmembrane region" description="Helical" evidence="7">
    <location>
        <begin position="263"/>
        <end position="282"/>
    </location>
</feature>
<evidence type="ECO:0000256" key="2">
    <source>
        <dbReference type="ARBA" id="ARBA00007400"/>
    </source>
</evidence>
<evidence type="ECO:0000256" key="1">
    <source>
        <dbReference type="ARBA" id="ARBA00004651"/>
    </source>
</evidence>
<feature type="transmembrane region" description="Helical" evidence="7">
    <location>
        <begin position="58"/>
        <end position="78"/>
    </location>
</feature>
<feature type="transmembrane region" description="Helical" evidence="7">
    <location>
        <begin position="200"/>
        <end position="217"/>
    </location>
</feature>
<gene>
    <name evidence="9" type="ORF">EV200_105363</name>
</gene>
<feature type="transmembrane region" description="Helical" evidence="7">
    <location>
        <begin position="229"/>
        <end position="251"/>
    </location>
</feature>
<comment type="subcellular location">
    <subcellularLocation>
        <location evidence="1">Cell membrane</location>
        <topology evidence="1">Multi-pass membrane protein</topology>
    </subcellularLocation>
</comment>
<feature type="transmembrane region" description="Helical" evidence="7">
    <location>
        <begin position="294"/>
        <end position="311"/>
    </location>
</feature>
<keyword evidence="6 7" id="KW-0472">Membrane</keyword>
<dbReference type="OrthoDB" id="1495770at2"/>
<keyword evidence="9" id="KW-0012">Acyltransferase</keyword>
<evidence type="ECO:0000256" key="6">
    <source>
        <dbReference type="ARBA" id="ARBA00023136"/>
    </source>
</evidence>
<sequence length="363" mass="43361">MNTASNKEVSIIKKNFDFVNTIRCISMIGIVYEHSTVLWGMKYIATTDIWIQVMAMQFWKFATIAFFLIGGFLINYKFTEYTPLQYLGRRFKNTIKPWLFWIIILIILNLIHNWVLHIKSGDPLFSGMNPGDYFLEQFRYILFESSFWFILNFLICISILLIFKRYLYKLWFGLILAVISLLYSANLYQEWFVTHHSAALFGFVFYLWLGIYLNRYYDQVMTFVKTIKWRWVLIINLILFVFSCLEIIYLAKHGSKDEYNTLRISNIAYSITMFILLLKIGNIKFIDKRLKPRASTFGIYLIHQIIIIRLLPEIFKWNKWNFTTFSLFENIGYSILRFLLVYGIAFILTQLILKTRFKWVVGG</sequence>
<dbReference type="InterPro" id="IPR002656">
    <property type="entry name" value="Acyl_transf_3_dom"/>
</dbReference>
<feature type="transmembrane region" description="Helical" evidence="7">
    <location>
        <begin position="331"/>
        <end position="353"/>
    </location>
</feature>
<keyword evidence="3" id="KW-1003">Cell membrane</keyword>
<dbReference type="GO" id="GO:0016413">
    <property type="term" value="F:O-acetyltransferase activity"/>
    <property type="evidence" value="ECO:0007669"/>
    <property type="project" value="TreeGrafter"/>
</dbReference>
<accession>A0A4R2H9V9</accession>
<evidence type="ECO:0000256" key="4">
    <source>
        <dbReference type="ARBA" id="ARBA00022692"/>
    </source>
</evidence>
<dbReference type="GO" id="GO:0009246">
    <property type="term" value="P:enterobacterial common antigen biosynthetic process"/>
    <property type="evidence" value="ECO:0007669"/>
    <property type="project" value="TreeGrafter"/>
</dbReference>
<reference evidence="9 10" key="1">
    <citation type="submission" date="2019-03" db="EMBL/GenBank/DDBJ databases">
        <title>Genomic Encyclopedia of Type Strains, Phase IV (KMG-IV): sequencing the most valuable type-strain genomes for metagenomic binning, comparative biology and taxonomic classification.</title>
        <authorList>
            <person name="Goeker M."/>
        </authorList>
    </citation>
    <scope>NUCLEOTIDE SEQUENCE [LARGE SCALE GENOMIC DNA]</scope>
    <source>
        <strain evidence="9 10">DSM 103236</strain>
    </source>
</reference>